<evidence type="ECO:0000313" key="12">
    <source>
        <dbReference type="Proteomes" id="UP000470875"/>
    </source>
</evidence>
<reference evidence="11 12" key="1">
    <citation type="submission" date="2019-08" db="EMBL/GenBank/DDBJ databases">
        <title>In-depth cultivation of the pig gut microbiome towards novel bacterial diversity and tailored functional studies.</title>
        <authorList>
            <person name="Wylensek D."/>
            <person name="Hitch T.C.A."/>
            <person name="Clavel T."/>
        </authorList>
    </citation>
    <scope>NUCLEOTIDE SEQUENCE [LARGE SCALE GENOMIC DNA]</scope>
    <source>
        <strain evidence="11 12">WB03_NA08</strain>
    </source>
</reference>
<evidence type="ECO:0000256" key="6">
    <source>
        <dbReference type="ARBA" id="ARBA00023125"/>
    </source>
</evidence>
<dbReference type="GO" id="GO:0003678">
    <property type="term" value="F:DNA helicase activity"/>
    <property type="evidence" value="ECO:0007669"/>
    <property type="project" value="TreeGrafter"/>
</dbReference>
<keyword evidence="2" id="KW-0227">DNA damage</keyword>
<dbReference type="PROSITE" id="PS51194">
    <property type="entry name" value="HELICASE_CTER"/>
    <property type="match status" value="1"/>
</dbReference>
<dbReference type="InterPro" id="IPR033454">
    <property type="entry name" value="RecG_wedge"/>
</dbReference>
<dbReference type="SUPFAM" id="SSF52540">
    <property type="entry name" value="P-loop containing nucleoside triphosphate hydrolases"/>
    <property type="match status" value="2"/>
</dbReference>
<dbReference type="EMBL" id="VULO01000002">
    <property type="protein sequence ID" value="MSS83657.1"/>
    <property type="molecule type" value="Genomic_DNA"/>
</dbReference>
<evidence type="ECO:0000256" key="4">
    <source>
        <dbReference type="ARBA" id="ARBA00022806"/>
    </source>
</evidence>
<evidence type="ECO:0000259" key="10">
    <source>
        <dbReference type="PROSITE" id="PS51194"/>
    </source>
</evidence>
<dbReference type="CDD" id="cd04488">
    <property type="entry name" value="RecG_wedge_OBF"/>
    <property type="match status" value="1"/>
</dbReference>
<dbReference type="SMART" id="SM00487">
    <property type="entry name" value="DEXDc"/>
    <property type="match status" value="1"/>
</dbReference>
<accession>A0A6N7VPL0</accession>
<dbReference type="AlphaFoldDB" id="A0A6N7VPL0"/>
<dbReference type="Pfam" id="PF00271">
    <property type="entry name" value="Helicase_C"/>
    <property type="match status" value="1"/>
</dbReference>
<keyword evidence="12" id="KW-1185">Reference proteome</keyword>
<evidence type="ECO:0000256" key="5">
    <source>
        <dbReference type="ARBA" id="ARBA00022840"/>
    </source>
</evidence>
<dbReference type="InterPro" id="IPR012340">
    <property type="entry name" value="NA-bd_OB-fold"/>
</dbReference>
<dbReference type="InterPro" id="IPR047112">
    <property type="entry name" value="RecG/Mfd"/>
</dbReference>
<evidence type="ECO:0000256" key="1">
    <source>
        <dbReference type="ARBA" id="ARBA00022741"/>
    </source>
</evidence>
<dbReference type="InterPro" id="IPR001650">
    <property type="entry name" value="Helicase_C-like"/>
</dbReference>
<evidence type="ECO:0000256" key="8">
    <source>
        <dbReference type="ARBA" id="ARBA00049819"/>
    </source>
</evidence>
<dbReference type="Pfam" id="PF00270">
    <property type="entry name" value="DEAD"/>
    <property type="match status" value="1"/>
</dbReference>
<protein>
    <recommendedName>
        <fullName evidence="8">Probable DNA 3'-5' helicase RecG</fullName>
    </recommendedName>
</protein>
<comment type="caution">
    <text evidence="11">The sequence shown here is derived from an EMBL/GenBank/DDBJ whole genome shotgun (WGS) entry which is preliminary data.</text>
</comment>
<evidence type="ECO:0000256" key="3">
    <source>
        <dbReference type="ARBA" id="ARBA00022801"/>
    </source>
</evidence>
<sequence length="706" mass="77402">MTTVHDPLLTPVKHRVTPAAARRLKDLGIETVGDALRYAPRRYYHWGKLTGLAGLSEGEDVTVLAQVVSANLIRNRSGNGVRLVVIITDGMSRLTCTFFAKKEYALSRHRKLLQPGETFLFAGKVSAYQGDLQLVQPQFEEIESDSPEAIERKSGAPIPIYPAKGGTPSWKIRALINSILEGINWDAVPETVPEDVRNQHRLLPISRAFQLLHNPHDDTDWREAKRTLAWREALELQTALLLPRITGENKSRALVDTTGLVSTVIDSLPFTLTRGQHDAWQAIAADMAREESMQRLLQADVGAGKTVIALLAMLRAVENGGQAALLAPTEVLARQHFLSLQRLLGDEQLNVPLHLLTSSVSAGTRSEILSRLAAGEPGIAVGTHALIQDDVEIPRLDVLVVDEQHRFGVAQRDKLREGRDTTPHLLVMTATPIPRTIAMTVFGDLDTTAMTDMPPGRTPVATHVVSAANKAWMDRIWQRAKEEIDKGGRVYMVCSRIDDEDDSNLPSIESMQSYLQQVPDLAGVTVGIAHGNQKPEDNARALDAFARGEAPLLLATTVVEVGVDVPEATMMVVMGAEQFGLSQLHQLRGRVGRSDRASICLLVHMDGPSPVALERLQAMETFSDGFALAEADLRLRSEGDVLGRRQSGHASSLQFLSVRRDAAIITAARTAAMQILQADPHLKDHPGLAHSVQERAGEELMWLERN</sequence>
<name>A0A6N7VPL0_9ACTO</name>
<gene>
    <name evidence="11" type="ORF">FYJ24_02535</name>
</gene>
<dbReference type="InterPro" id="IPR014001">
    <property type="entry name" value="Helicase_ATP-bd"/>
</dbReference>
<dbReference type="Pfam" id="PF17191">
    <property type="entry name" value="RecG_wedge"/>
    <property type="match status" value="1"/>
</dbReference>
<keyword evidence="4 11" id="KW-0347">Helicase</keyword>
<dbReference type="GO" id="GO:0016787">
    <property type="term" value="F:hydrolase activity"/>
    <property type="evidence" value="ECO:0007669"/>
    <property type="project" value="UniProtKB-KW"/>
</dbReference>
<proteinExistence type="predicted"/>
<dbReference type="PROSITE" id="PS51192">
    <property type="entry name" value="HELICASE_ATP_BIND_1"/>
    <property type="match status" value="1"/>
</dbReference>
<dbReference type="Proteomes" id="UP000470875">
    <property type="component" value="Unassembled WGS sequence"/>
</dbReference>
<organism evidence="11 12">
    <name type="scientific">Scrofimicrobium canadense</name>
    <dbReference type="NCBI Taxonomy" id="2652290"/>
    <lineage>
        <taxon>Bacteria</taxon>
        <taxon>Bacillati</taxon>
        <taxon>Actinomycetota</taxon>
        <taxon>Actinomycetes</taxon>
        <taxon>Actinomycetales</taxon>
        <taxon>Actinomycetaceae</taxon>
        <taxon>Scrofimicrobium</taxon>
    </lineage>
</organism>
<keyword evidence="3" id="KW-0378">Hydrolase</keyword>
<dbReference type="Gene3D" id="2.40.50.140">
    <property type="entry name" value="Nucleic acid-binding proteins"/>
    <property type="match status" value="1"/>
</dbReference>
<dbReference type="RefSeq" id="WP_154543250.1">
    <property type="nucleotide sequence ID" value="NZ_VULO01000002.1"/>
</dbReference>
<dbReference type="SUPFAM" id="SSF50249">
    <property type="entry name" value="Nucleic acid-binding proteins"/>
    <property type="match status" value="1"/>
</dbReference>
<evidence type="ECO:0000259" key="9">
    <source>
        <dbReference type="PROSITE" id="PS51192"/>
    </source>
</evidence>
<dbReference type="InterPro" id="IPR027417">
    <property type="entry name" value="P-loop_NTPase"/>
</dbReference>
<evidence type="ECO:0000313" key="11">
    <source>
        <dbReference type="EMBL" id="MSS83657.1"/>
    </source>
</evidence>
<keyword evidence="5" id="KW-0067">ATP-binding</keyword>
<dbReference type="GO" id="GO:0006281">
    <property type="term" value="P:DNA repair"/>
    <property type="evidence" value="ECO:0007669"/>
    <property type="project" value="UniProtKB-KW"/>
</dbReference>
<dbReference type="Pfam" id="PF19833">
    <property type="entry name" value="RecG_dom3_C"/>
    <property type="match status" value="1"/>
</dbReference>
<dbReference type="GO" id="GO:0005524">
    <property type="term" value="F:ATP binding"/>
    <property type="evidence" value="ECO:0007669"/>
    <property type="project" value="UniProtKB-KW"/>
</dbReference>
<dbReference type="PANTHER" id="PTHR47964">
    <property type="entry name" value="ATP-DEPENDENT DNA HELICASE HOMOLOG RECG, CHLOROPLASTIC"/>
    <property type="match status" value="1"/>
</dbReference>
<keyword evidence="6" id="KW-0238">DNA-binding</keyword>
<keyword evidence="1" id="KW-0547">Nucleotide-binding</keyword>
<evidence type="ECO:0000256" key="2">
    <source>
        <dbReference type="ARBA" id="ARBA00022763"/>
    </source>
</evidence>
<feature type="domain" description="Helicase ATP-binding" evidence="9">
    <location>
        <begin position="286"/>
        <end position="450"/>
    </location>
</feature>
<feature type="domain" description="Helicase C-terminal" evidence="10">
    <location>
        <begin position="472"/>
        <end position="639"/>
    </location>
</feature>
<dbReference type="Gene3D" id="3.40.50.300">
    <property type="entry name" value="P-loop containing nucleotide triphosphate hydrolases"/>
    <property type="match status" value="2"/>
</dbReference>
<dbReference type="SMART" id="SM00490">
    <property type="entry name" value="HELICc"/>
    <property type="match status" value="1"/>
</dbReference>
<dbReference type="InterPro" id="IPR045562">
    <property type="entry name" value="RecG_dom3_C"/>
</dbReference>
<dbReference type="InterPro" id="IPR011545">
    <property type="entry name" value="DEAD/DEAH_box_helicase_dom"/>
</dbReference>
<dbReference type="GO" id="GO:0003677">
    <property type="term" value="F:DNA binding"/>
    <property type="evidence" value="ECO:0007669"/>
    <property type="project" value="UniProtKB-KW"/>
</dbReference>
<dbReference type="PANTHER" id="PTHR47964:SF1">
    <property type="entry name" value="ATP-DEPENDENT DNA HELICASE HOMOLOG RECG, CHLOROPLASTIC"/>
    <property type="match status" value="1"/>
</dbReference>
<keyword evidence="7" id="KW-0234">DNA repair</keyword>
<evidence type="ECO:0000256" key="7">
    <source>
        <dbReference type="ARBA" id="ARBA00023204"/>
    </source>
</evidence>